<proteinExistence type="inferred from homology"/>
<accession>F5J3C3</accession>
<dbReference type="PANTHER" id="PTHR43817:SF1">
    <property type="entry name" value="HYDROLASE, FAMILY 43, PUTATIVE (AFU_ORTHOLOGUE AFUA_3G01660)-RELATED"/>
    <property type="match status" value="1"/>
</dbReference>
<dbReference type="InterPro" id="IPR006710">
    <property type="entry name" value="Glyco_hydro_43"/>
</dbReference>
<comment type="similarity">
    <text evidence="1 5">Belongs to the glycosyl hydrolase 43 family.</text>
</comment>
<dbReference type="GO" id="GO:0004553">
    <property type="term" value="F:hydrolase activity, hydrolyzing O-glycosyl compounds"/>
    <property type="evidence" value="ECO:0007669"/>
    <property type="project" value="InterPro"/>
</dbReference>
<protein>
    <recommendedName>
        <fullName evidence="8">Glycosyl hydrolase family 43</fullName>
    </recommendedName>
</protein>
<organism evidence="6 7">
    <name type="scientific">Dysgonomonas gadei ATCC BAA-286</name>
    <dbReference type="NCBI Taxonomy" id="742766"/>
    <lineage>
        <taxon>Bacteria</taxon>
        <taxon>Pseudomonadati</taxon>
        <taxon>Bacteroidota</taxon>
        <taxon>Bacteroidia</taxon>
        <taxon>Bacteroidales</taxon>
        <taxon>Dysgonomonadaceae</taxon>
        <taxon>Dysgonomonas</taxon>
    </lineage>
</organism>
<evidence type="ECO:0000256" key="2">
    <source>
        <dbReference type="ARBA" id="ARBA00022729"/>
    </source>
</evidence>
<dbReference type="InterPro" id="IPR016828">
    <property type="entry name" value="Alpha-L-arabinofuranosidase"/>
</dbReference>
<evidence type="ECO:0000256" key="5">
    <source>
        <dbReference type="RuleBase" id="RU361187"/>
    </source>
</evidence>
<evidence type="ECO:0008006" key="8">
    <source>
        <dbReference type="Google" id="ProtNLM"/>
    </source>
</evidence>
<dbReference type="PIRSF" id="PIRSF025414">
    <property type="entry name" value="Alpha-L-arabinofuranosidase"/>
    <property type="match status" value="1"/>
</dbReference>
<sequence length="377" mass="43554">MYIIIMNLTLKFSAILFVLLFLVSSCKKKEANTQQSGDAPTQTYTNPLLQTGARPWATYHNGNYYYLQDSDNKIILWQTQDITDLKNAPSKEVWIPKDKNNSFHIWGPELHRIDNKWYIYFAADDGNTDNHQIYVIENTSENPFDGEFSMKGRVKTDKDNNWAILPSVFTHNDGLYMIWSGWQKRRIEAETQCIYIARMENPWTLASDRILISKPEYEWERQWINPDGSKTGYPIYVNEDPHCFHTKEKDKVLIYYSASGTWTPYYSVGMLYADANSDLLNPSSWTKSDKPVFTQNPENQVFGTGSPCFIPSPDQQEIYFLYQARAIDKEPYGSLPSGDMDTRSPRLQKMEWGDDGFPVLGKALSEIDKIKKPSGTK</sequence>
<evidence type="ECO:0000256" key="3">
    <source>
        <dbReference type="ARBA" id="ARBA00022801"/>
    </source>
</evidence>
<evidence type="ECO:0000313" key="6">
    <source>
        <dbReference type="EMBL" id="EGJ99781.1"/>
    </source>
</evidence>
<evidence type="ECO:0000256" key="4">
    <source>
        <dbReference type="ARBA" id="ARBA00023295"/>
    </source>
</evidence>
<dbReference type="eggNOG" id="COG3940">
    <property type="taxonomic scope" value="Bacteria"/>
</dbReference>
<dbReference type="GO" id="GO:0005975">
    <property type="term" value="P:carbohydrate metabolic process"/>
    <property type="evidence" value="ECO:0007669"/>
    <property type="project" value="InterPro"/>
</dbReference>
<dbReference type="AlphaFoldDB" id="F5J3C3"/>
<name>F5J3C3_9BACT</name>
<keyword evidence="2" id="KW-0732">Signal</keyword>
<dbReference type="PANTHER" id="PTHR43817">
    <property type="entry name" value="GLYCOSYL HYDROLASE"/>
    <property type="match status" value="1"/>
</dbReference>
<dbReference type="Gene3D" id="2.115.10.20">
    <property type="entry name" value="Glycosyl hydrolase domain, family 43"/>
    <property type="match status" value="1"/>
</dbReference>
<evidence type="ECO:0000256" key="1">
    <source>
        <dbReference type="ARBA" id="ARBA00009865"/>
    </source>
</evidence>
<keyword evidence="3 5" id="KW-0378">Hydrolase</keyword>
<dbReference type="InterPro" id="IPR023296">
    <property type="entry name" value="Glyco_hydro_beta-prop_sf"/>
</dbReference>
<keyword evidence="7" id="KW-1185">Reference proteome</keyword>
<comment type="caution">
    <text evidence="6">The sequence shown here is derived from an EMBL/GenBank/DDBJ whole genome shotgun (WGS) entry which is preliminary data.</text>
</comment>
<keyword evidence="4 5" id="KW-0326">Glycosidase</keyword>
<reference evidence="6 7" key="1">
    <citation type="submission" date="2011-04" db="EMBL/GenBank/DDBJ databases">
        <title>The Genome Sequence of Dysgonomonas gadei ATCC BAA-286.</title>
        <authorList>
            <consortium name="The Broad Institute Genome Sequencing Platform"/>
            <person name="Earl A."/>
            <person name="Ward D."/>
            <person name="Feldgarden M."/>
            <person name="Gevers D."/>
            <person name="Pudlo N."/>
            <person name="Martens E."/>
            <person name="Allen-Vercoe E."/>
            <person name="Young S.K."/>
            <person name="Zeng Q."/>
            <person name="Gargeya S."/>
            <person name="Fitzgerald M."/>
            <person name="Haas B."/>
            <person name="Abouelleil A."/>
            <person name="Alvarado L."/>
            <person name="Arachchi H.M."/>
            <person name="Berlin A."/>
            <person name="Brown A."/>
            <person name="Chapman S.B."/>
            <person name="Chen Z."/>
            <person name="Dunbar C."/>
            <person name="Freedman E."/>
            <person name="Gearin G."/>
            <person name="Gellesch M."/>
            <person name="Goldberg J."/>
            <person name="Griggs A."/>
            <person name="Gujja S."/>
            <person name="Heiman D."/>
            <person name="Howarth C."/>
            <person name="Larson L."/>
            <person name="Lui A."/>
            <person name="MacDonald P.J.P."/>
            <person name="Mehta T."/>
            <person name="Montmayeur A."/>
            <person name="Murphy C."/>
            <person name="Neiman D."/>
            <person name="Pearson M."/>
            <person name="Priest M."/>
            <person name="Roberts A."/>
            <person name="Saif S."/>
            <person name="Shea T."/>
            <person name="Shenoy N."/>
            <person name="Sisk P."/>
            <person name="Stolte C."/>
            <person name="Sykes S."/>
            <person name="Yandava C."/>
            <person name="Wortman J."/>
            <person name="Nusbaum C."/>
            <person name="Birren B."/>
        </authorList>
    </citation>
    <scope>NUCLEOTIDE SEQUENCE [LARGE SCALE GENOMIC DNA]</scope>
    <source>
        <strain evidence="6 7">ATCC BAA-286</strain>
    </source>
</reference>
<dbReference type="Pfam" id="PF04616">
    <property type="entry name" value="Glyco_hydro_43"/>
    <property type="match status" value="1"/>
</dbReference>
<dbReference type="Proteomes" id="UP000004913">
    <property type="component" value="Unassembled WGS sequence"/>
</dbReference>
<dbReference type="EMBL" id="ADLV01000052">
    <property type="protein sequence ID" value="EGJ99781.1"/>
    <property type="molecule type" value="Genomic_DNA"/>
</dbReference>
<evidence type="ECO:0000313" key="7">
    <source>
        <dbReference type="Proteomes" id="UP000004913"/>
    </source>
</evidence>
<dbReference type="STRING" id="742766.HMPREF9455_03840"/>
<dbReference type="RefSeq" id="WP_006801374.1">
    <property type="nucleotide sequence ID" value="NZ_GL891992.1"/>
</dbReference>
<dbReference type="HOGENOM" id="CLU_009397_2_2_10"/>
<dbReference type="CDD" id="cd18820">
    <property type="entry name" value="GH43_LbAraf43-like"/>
    <property type="match status" value="1"/>
</dbReference>
<dbReference type="SUPFAM" id="SSF75005">
    <property type="entry name" value="Arabinanase/levansucrase/invertase"/>
    <property type="match status" value="1"/>
</dbReference>
<gene>
    <name evidence="6" type="ORF">HMPREF9455_03840</name>
</gene>